<dbReference type="EMBL" id="CAXAMN010025251">
    <property type="protein sequence ID" value="CAK9093790.1"/>
    <property type="molecule type" value="Genomic_DNA"/>
</dbReference>
<evidence type="ECO:0000256" key="1">
    <source>
        <dbReference type="SAM" id="MobiDB-lite"/>
    </source>
</evidence>
<reference evidence="2 3" key="1">
    <citation type="submission" date="2024-02" db="EMBL/GenBank/DDBJ databases">
        <authorList>
            <person name="Chen Y."/>
            <person name="Shah S."/>
            <person name="Dougan E. K."/>
            <person name="Thang M."/>
            <person name="Chan C."/>
        </authorList>
    </citation>
    <scope>NUCLEOTIDE SEQUENCE [LARGE SCALE GENOMIC DNA]</scope>
</reference>
<dbReference type="SUPFAM" id="SSF49777">
    <property type="entry name" value="PEBP-like"/>
    <property type="match status" value="1"/>
</dbReference>
<dbReference type="InterPro" id="IPR036610">
    <property type="entry name" value="PEBP-like_sf"/>
</dbReference>
<proteinExistence type="predicted"/>
<feature type="compositionally biased region" description="Low complexity" evidence="1">
    <location>
        <begin position="152"/>
        <end position="162"/>
    </location>
</feature>
<accession>A0ABP0R2D3</accession>
<keyword evidence="3" id="KW-1185">Reference proteome</keyword>
<feature type="region of interest" description="Disordered" evidence="1">
    <location>
        <begin position="145"/>
        <end position="186"/>
    </location>
</feature>
<dbReference type="Gene3D" id="3.90.280.10">
    <property type="entry name" value="PEBP-like"/>
    <property type="match status" value="1"/>
</dbReference>
<protein>
    <submittedName>
        <fullName evidence="2">Uncharacterized protein</fullName>
    </submittedName>
</protein>
<sequence>MDGLWMATRPIAEVDPGRPPTRPIRRTWVSGRCATNTPSARVPRGPDIAMSEAASALGVPEAGPWAQEMATLFSSCQRLAEHARNTYAEAQRRRSSRSSATVDRWRRAPYRCIAEKVEEEEVGPAPLQIGPVLCEGLDEAVRRLVEPPPAPRGAAARPASRPEMQGKMQQPPSVELEAEQGLPDPGPALTAEDLAGTTTLVGKARESVFFSTWFDASVLSDILRPLESITKSGALEKGMFSICHTCPKDPQAWTSYARYKEKGSFLPWLTQRVQIPMDDWSDCAAGCARAAMPDVWTPNSRNACSDIVGAVAVDAPQEAYSASCLAGENTPPMLQAMAVNPGNQHLLLTAVDEDGKPAPTAEAPPLWAVANIGVSSANELHKGRGDVVVPYSGPNIQDDFIHRIFFRVYEQPYRVPQHLLRRKDVGVPSDGRPEAAQCGDGRFACFPSWRTPAQLRCPNHVFGRGPAWTPYRGEERLGQISRSVSDDESE</sequence>
<gene>
    <name evidence="2" type="ORF">CCMP2556_LOCUS44778</name>
</gene>
<dbReference type="Proteomes" id="UP001642484">
    <property type="component" value="Unassembled WGS sequence"/>
</dbReference>
<comment type="caution">
    <text evidence="2">The sequence shown here is derived from an EMBL/GenBank/DDBJ whole genome shotgun (WGS) entry which is preliminary data.</text>
</comment>
<organism evidence="2 3">
    <name type="scientific">Durusdinium trenchii</name>
    <dbReference type="NCBI Taxonomy" id="1381693"/>
    <lineage>
        <taxon>Eukaryota</taxon>
        <taxon>Sar</taxon>
        <taxon>Alveolata</taxon>
        <taxon>Dinophyceae</taxon>
        <taxon>Suessiales</taxon>
        <taxon>Symbiodiniaceae</taxon>
        <taxon>Durusdinium</taxon>
    </lineage>
</organism>
<evidence type="ECO:0000313" key="3">
    <source>
        <dbReference type="Proteomes" id="UP001642484"/>
    </source>
</evidence>
<name>A0ABP0R2D3_9DINO</name>
<evidence type="ECO:0000313" key="2">
    <source>
        <dbReference type="EMBL" id="CAK9093790.1"/>
    </source>
</evidence>